<dbReference type="InterPro" id="IPR037018">
    <property type="entry name" value="GH65_N"/>
</dbReference>
<evidence type="ECO:0000256" key="4">
    <source>
        <dbReference type="PIRSR" id="PIRSR036289-51"/>
    </source>
</evidence>
<feature type="active site" description="Proton donor" evidence="3">
    <location>
        <position position="518"/>
    </location>
</feature>
<dbReference type="EMBL" id="LT607413">
    <property type="protein sequence ID" value="SCE89366.1"/>
    <property type="molecule type" value="Genomic_DNA"/>
</dbReference>
<protein>
    <submittedName>
        <fullName evidence="9">Alpha,alpha-trehalose phosphorylase</fullName>
    </submittedName>
</protein>
<keyword evidence="2" id="KW-0378">Hydrolase</keyword>
<dbReference type="Gene3D" id="2.60.420.10">
    <property type="entry name" value="Maltose phosphorylase, domain 3"/>
    <property type="match status" value="1"/>
</dbReference>
<feature type="compositionally biased region" description="Pro residues" evidence="5">
    <location>
        <begin position="793"/>
        <end position="809"/>
    </location>
</feature>
<evidence type="ECO:0000313" key="10">
    <source>
        <dbReference type="Proteomes" id="UP000198253"/>
    </source>
</evidence>
<dbReference type="InterPro" id="IPR005196">
    <property type="entry name" value="Glyco_hydro_65_N"/>
</dbReference>
<evidence type="ECO:0000256" key="3">
    <source>
        <dbReference type="PIRSR" id="PIRSR036289-50"/>
    </source>
</evidence>
<dbReference type="GO" id="GO:0005975">
    <property type="term" value="P:carbohydrate metabolic process"/>
    <property type="evidence" value="ECO:0007669"/>
    <property type="project" value="InterPro"/>
</dbReference>
<feature type="binding site" evidence="4">
    <location>
        <begin position="622"/>
        <end position="623"/>
    </location>
    <ligand>
        <name>substrate</name>
    </ligand>
</feature>
<dbReference type="InterPro" id="IPR005194">
    <property type="entry name" value="Glyco_hydro_65_C"/>
</dbReference>
<feature type="compositionally biased region" description="Basic and acidic residues" evidence="5">
    <location>
        <begin position="9"/>
        <end position="20"/>
    </location>
</feature>
<evidence type="ECO:0000256" key="1">
    <source>
        <dbReference type="ARBA" id="ARBA00006768"/>
    </source>
</evidence>
<evidence type="ECO:0000259" key="6">
    <source>
        <dbReference type="Pfam" id="PF03632"/>
    </source>
</evidence>
<dbReference type="GO" id="GO:0030246">
    <property type="term" value="F:carbohydrate binding"/>
    <property type="evidence" value="ECO:0007669"/>
    <property type="project" value="InterPro"/>
</dbReference>
<dbReference type="PANTHER" id="PTHR11051">
    <property type="entry name" value="GLYCOSYL HYDROLASE-RELATED"/>
    <property type="match status" value="1"/>
</dbReference>
<proteinExistence type="inferred from homology"/>
<dbReference type="InterPro" id="IPR017045">
    <property type="entry name" value="Malt_Pase/Glycosyl_Hdrlase"/>
</dbReference>
<feature type="domain" description="Glycoside hydrolase family 65 N-terminal" evidence="8">
    <location>
        <begin position="25"/>
        <end position="278"/>
    </location>
</feature>
<dbReference type="AlphaFoldDB" id="A0A1C4VZD6"/>
<keyword evidence="10" id="KW-1185">Reference proteome</keyword>
<feature type="region of interest" description="Disordered" evidence="5">
    <location>
        <begin position="1"/>
        <end position="20"/>
    </location>
</feature>
<dbReference type="SUPFAM" id="SSF48208">
    <property type="entry name" value="Six-hairpin glycosidases"/>
    <property type="match status" value="1"/>
</dbReference>
<dbReference type="InterPro" id="IPR012341">
    <property type="entry name" value="6hp_glycosidase-like_sf"/>
</dbReference>
<evidence type="ECO:0000313" key="9">
    <source>
        <dbReference type="EMBL" id="SCE89366.1"/>
    </source>
</evidence>
<comment type="similarity">
    <text evidence="1">Belongs to the glycosyl hydrolase 65 family.</text>
</comment>
<dbReference type="Pfam" id="PF03632">
    <property type="entry name" value="Glyco_hydro_65m"/>
    <property type="match status" value="1"/>
</dbReference>
<dbReference type="OrthoDB" id="9816160at2"/>
<dbReference type="GO" id="GO:0004553">
    <property type="term" value="F:hydrolase activity, hydrolyzing O-glycosyl compounds"/>
    <property type="evidence" value="ECO:0007669"/>
    <property type="project" value="TreeGrafter"/>
</dbReference>
<dbReference type="PANTHER" id="PTHR11051:SF13">
    <property type="entry name" value="GLYCOSYL TRANSFERASE"/>
    <property type="match status" value="1"/>
</dbReference>
<dbReference type="InterPro" id="IPR005195">
    <property type="entry name" value="Glyco_hydro_65_M"/>
</dbReference>
<accession>A0A1C4VZD6</accession>
<dbReference type="Gene3D" id="1.50.10.10">
    <property type="match status" value="1"/>
</dbReference>
<feature type="region of interest" description="Disordered" evidence="5">
    <location>
        <begin position="786"/>
        <end position="817"/>
    </location>
</feature>
<dbReference type="RefSeq" id="WP_088981175.1">
    <property type="nucleotide sequence ID" value="NZ_LT607413.1"/>
</dbReference>
<evidence type="ECO:0000256" key="5">
    <source>
        <dbReference type="SAM" id="MobiDB-lite"/>
    </source>
</evidence>
<dbReference type="InterPro" id="IPR008928">
    <property type="entry name" value="6-hairpin_glycosidase_sf"/>
</dbReference>
<organism evidence="9 10">
    <name type="scientific">Micromonospora echinospora</name>
    <name type="common">Micromonospora purpurea</name>
    <dbReference type="NCBI Taxonomy" id="1877"/>
    <lineage>
        <taxon>Bacteria</taxon>
        <taxon>Bacillati</taxon>
        <taxon>Actinomycetota</taxon>
        <taxon>Actinomycetes</taxon>
        <taxon>Micromonosporales</taxon>
        <taxon>Micromonosporaceae</taxon>
        <taxon>Micromonospora</taxon>
    </lineage>
</organism>
<keyword evidence="2" id="KW-0326">Glycosidase</keyword>
<name>A0A1C4VZD6_MICEC</name>
<dbReference type="Gene3D" id="2.70.98.40">
    <property type="entry name" value="Glycoside hydrolase, family 65, N-terminal domain"/>
    <property type="match status" value="1"/>
</dbReference>
<evidence type="ECO:0000259" key="7">
    <source>
        <dbReference type="Pfam" id="PF03633"/>
    </source>
</evidence>
<feature type="domain" description="Glycoside hydrolase family 65 C-terminal" evidence="7">
    <location>
        <begin position="719"/>
        <end position="783"/>
    </location>
</feature>
<evidence type="ECO:0000256" key="2">
    <source>
        <dbReference type="ARBA" id="ARBA00023295"/>
    </source>
</evidence>
<dbReference type="Pfam" id="PF03636">
    <property type="entry name" value="Glyco_hydro_65N"/>
    <property type="match status" value="1"/>
</dbReference>
<dbReference type="PIRSF" id="PIRSF036289">
    <property type="entry name" value="Glycosyl_hydrolase_malt_phosph"/>
    <property type="match status" value="1"/>
</dbReference>
<sequence length="817" mass="89327">MPDTTVSDHPAERRAEDDGWRIRRTEADAGRLGETESIFALSNGWLGWRGNLDEGEPYGMPGSYLNGFHERRELSYPEDGYAFPQLSDTVISAPNAALIRLWVDGEPLDVRTGTLHHHERVLDLRAGLVERHTEWTSPGGHRVRVRSTRLVSLAHHPVAAVRWEVEALDGPVDVRVCSDLVANQRVPERSDDPRAATVLDEPLVAEYRRSDGPDGVLVHRTGRSGQRVAVAVAHLVEAPDTTATDTGCQGDRFRLALSGPLRPGQRLRLTKFAAYECTRTDIVDHPAEAADRSAGDPGGTGAERPTDLAARAVAAATEARSVGWDALVAEQRAWLDAAWTTADVVLDGDPELQQATRFALFHLIQAGRAEGDRTIPAKGLTGNGYDGHVLWDTEGYVLPVLTYVAPAMARSALRWRHAHLPEARERAAELRLPGASFPWRTIGGRECSGYWPAGTAGLHVNADVADAVLRYVAATGDEEFLVDAGLEMLVETARLWHGFGHWSDTGSYHLRGVTGPDEYTALVDDNVFTNLMARRNLRGAADAADAHPEVAARFGVDAAEVAAWRAAADAMHLPYDPKRGVHQQSAGFTDLPEWDFDGTDADDYPLLLHFPYLELYRKQVVKQADLVLAMLRSPGDFTADEKARNFAYYEARTVRDSSLSSPGQAVLAAEVGHLDLAYDHFAESVLQDLEDLGDKTSDGLHLAALAGAWIALVQGFGGLRDDRGELCFVPRLPRRLTRLAFSLLWRGQRLRVTITPDEVRYDLPGAGPDVGLDLWHDGERVRVTGGTSCVRPLPTPPDPGPEPPAPPGRRPTRRATA</sequence>
<gene>
    <name evidence="9" type="ORF">GA0070618_1729</name>
</gene>
<dbReference type="GO" id="GO:0016757">
    <property type="term" value="F:glycosyltransferase activity"/>
    <property type="evidence" value="ECO:0007669"/>
    <property type="project" value="UniProtKB-ARBA"/>
</dbReference>
<dbReference type="InterPro" id="IPR011013">
    <property type="entry name" value="Gal_mutarotase_sf_dom"/>
</dbReference>
<feature type="binding site" evidence="4">
    <location>
        <begin position="391"/>
        <end position="392"/>
    </location>
    <ligand>
        <name>substrate</name>
    </ligand>
</feature>
<reference evidence="10" key="1">
    <citation type="submission" date="2016-06" db="EMBL/GenBank/DDBJ databases">
        <authorList>
            <person name="Varghese N."/>
            <person name="Submissions Spin"/>
        </authorList>
    </citation>
    <scope>NUCLEOTIDE SEQUENCE [LARGE SCALE GENOMIC DNA]</scope>
    <source>
        <strain evidence="10">DSM 43816</strain>
    </source>
</reference>
<dbReference type="Pfam" id="PF03633">
    <property type="entry name" value="Glyco_hydro_65C"/>
    <property type="match status" value="1"/>
</dbReference>
<evidence type="ECO:0000259" key="8">
    <source>
        <dbReference type="Pfam" id="PF03636"/>
    </source>
</evidence>
<dbReference type="SUPFAM" id="SSF74650">
    <property type="entry name" value="Galactose mutarotase-like"/>
    <property type="match status" value="1"/>
</dbReference>
<dbReference type="Proteomes" id="UP000198253">
    <property type="component" value="Chromosome I"/>
</dbReference>
<feature type="domain" description="Glycoside hydrolase family 65 central catalytic" evidence="6">
    <location>
        <begin position="357"/>
        <end position="709"/>
    </location>
</feature>
<dbReference type="InParanoid" id="A0A1C4VZD6"/>